<proteinExistence type="predicted"/>
<evidence type="ECO:0008006" key="6">
    <source>
        <dbReference type="Google" id="ProtNLM"/>
    </source>
</evidence>
<dbReference type="Proteomes" id="UP000195208">
    <property type="component" value="Unassembled WGS sequence"/>
</dbReference>
<name>A0A242VH11_9STAP</name>
<dbReference type="GeneID" id="57690815"/>
<dbReference type="EMBL" id="NEFX01000014">
    <property type="protein sequence ID" value="OTW30892.1"/>
    <property type="molecule type" value="Genomic_DNA"/>
</dbReference>
<reference evidence="2" key="2">
    <citation type="submission" date="2019-11" db="EMBL/GenBank/DDBJ databases">
        <title>Whole genome comparisons of Staphylococcus agnetis isolates from cattle and chickens.</title>
        <authorList>
            <person name="Rhoads D."/>
            <person name="Shwani A."/>
            <person name="Adkins P."/>
            <person name="Calcutt M."/>
            <person name="Middleton J."/>
        </authorList>
    </citation>
    <scope>NUCLEOTIDE SEQUENCE</scope>
    <source>
        <strain evidence="2">1387</strain>
    </source>
</reference>
<keyword evidence="1" id="KW-0472">Membrane</keyword>
<comment type="caution">
    <text evidence="2">The sequence shown here is derived from an EMBL/GenBank/DDBJ whole genome shotgun (WGS) entry which is preliminary data.</text>
</comment>
<gene>
    <name evidence="3" type="ORF">B9M88_07540</name>
    <name evidence="2" type="ORF">GLV84_06195</name>
</gene>
<dbReference type="Proteomes" id="UP000646308">
    <property type="component" value="Unassembled WGS sequence"/>
</dbReference>
<dbReference type="AlphaFoldDB" id="A0A242VH11"/>
<dbReference type="EMBL" id="WMFL01000073">
    <property type="protein sequence ID" value="NJI02410.1"/>
    <property type="molecule type" value="Genomic_DNA"/>
</dbReference>
<evidence type="ECO:0000313" key="2">
    <source>
        <dbReference type="EMBL" id="NJI02410.1"/>
    </source>
</evidence>
<sequence length="298" mass="34671">MKKSFILFISSSLILLILILSISVYFIYQLNKPNIQTIRATFTYPQYLKGIVQSDYNYILKYNENLGFVQDIHVKDNEKVTIDQPLITYHNPSKIPLIHALNQLLSSQLNANQIFEINKEIIQLKSDLYHTIPSPAEGIVRLHEFVPDKNKEKILEISSKEQHILVKVPEHLYTKFKKAQPVTLRSTLMDKTVKGTVVSTHFTPTYSPEISRKTYYFIKIKTPKTYPIGTHFEVQFSKPQMILPRDILLDENSVLIYKKSKLVKRIISYDRINEQLIIKNGIFAGEKVVRYPHEINAH</sequence>
<reference evidence="3 4" key="1">
    <citation type="submission" date="2017-04" db="EMBL/GenBank/DDBJ databases">
        <title>Staphylococcus agnetis, a potential pathogen in the broiler production.</title>
        <authorList>
            <person name="Poulsen L."/>
        </authorList>
    </citation>
    <scope>NUCLEOTIDE SEQUENCE [LARGE SCALE GENOMIC DNA]</scope>
    <source>
        <strain evidence="3 4">723_310714_2_2_spleen</strain>
    </source>
</reference>
<evidence type="ECO:0000256" key="1">
    <source>
        <dbReference type="SAM" id="Phobius"/>
    </source>
</evidence>
<feature type="transmembrane region" description="Helical" evidence="1">
    <location>
        <begin position="5"/>
        <end position="28"/>
    </location>
</feature>
<protein>
    <recommendedName>
        <fullName evidence="6">HlyD family secretion protein</fullName>
    </recommendedName>
</protein>
<accession>A0A242VH11</accession>
<keyword evidence="4" id="KW-1185">Reference proteome</keyword>
<evidence type="ECO:0000313" key="4">
    <source>
        <dbReference type="Proteomes" id="UP000195208"/>
    </source>
</evidence>
<evidence type="ECO:0000313" key="5">
    <source>
        <dbReference type="Proteomes" id="UP000646308"/>
    </source>
</evidence>
<organism evidence="2 5">
    <name type="scientific">Staphylococcus agnetis</name>
    <dbReference type="NCBI Taxonomy" id="985762"/>
    <lineage>
        <taxon>Bacteria</taxon>
        <taxon>Bacillati</taxon>
        <taxon>Bacillota</taxon>
        <taxon>Bacilli</taxon>
        <taxon>Bacillales</taxon>
        <taxon>Staphylococcaceae</taxon>
        <taxon>Staphylococcus</taxon>
    </lineage>
</organism>
<keyword evidence="1" id="KW-1133">Transmembrane helix</keyword>
<keyword evidence="1" id="KW-0812">Transmembrane</keyword>
<dbReference type="RefSeq" id="WP_085622161.1">
    <property type="nucleotide sequence ID" value="NZ_CP031266.1"/>
</dbReference>
<evidence type="ECO:0000313" key="3">
    <source>
        <dbReference type="EMBL" id="OTW30892.1"/>
    </source>
</evidence>